<dbReference type="NCBIfam" id="NF003986">
    <property type="entry name" value="PRK05471.1-5"/>
    <property type="match status" value="1"/>
</dbReference>
<dbReference type="PROSITE" id="PS51257">
    <property type="entry name" value="PROKAR_LIPOPROTEIN"/>
    <property type="match status" value="1"/>
</dbReference>
<keyword evidence="10" id="KW-0812">Transmembrane</keyword>
<sequence length="254" mass="28049">MSLRNYGTAARVGFLAAAVVFGLSGCGKSHDRGALWKVVHGRCAPDAAHKPCTVYDEKDGYALLKDKTGRGQYLVIPTQKVPGVEDPVLLKPETPNYFAEAWAERGHVAQSYGFEIPDAHLSMAINSRPGRTQDQLHIHLDCLTAYARAELDKNMITETWSLVSLYGHPYRARIVPSLDPSPFRVIAADDMSIHTLVITPAKHGGFILLDDMAHVFDHGSGEELQDHECHLDDPHHKTMIMDGMDMGEHPNGMM</sequence>
<evidence type="ECO:0000256" key="15">
    <source>
        <dbReference type="ARBA" id="ARBA00023209"/>
    </source>
</evidence>
<reference evidence="19 20" key="1">
    <citation type="journal article" date="2015" name="Appl. Microbiol. Biotechnol.">
        <title>The consequence of an additional NADH dehydrogenase paralog on the growth of Gluconobacter oxydans DSM3504.</title>
        <authorList>
            <person name="Kostner D."/>
            <person name="Luchterhand B."/>
            <person name="Junker A."/>
            <person name="Volland S."/>
            <person name="Daniel R."/>
            <person name="Buchs J."/>
            <person name="Liebl W."/>
            <person name="Ehrenreich A."/>
        </authorList>
    </citation>
    <scope>NUCLEOTIDE SEQUENCE [LARGE SCALE GENOMIC DNA]</scope>
    <source>
        <strain evidence="19">DSM 3504</strain>
    </source>
</reference>
<evidence type="ECO:0000313" key="20">
    <source>
        <dbReference type="Proteomes" id="UP000031656"/>
    </source>
</evidence>
<evidence type="ECO:0000256" key="14">
    <source>
        <dbReference type="ARBA" id="ARBA00023136"/>
    </source>
</evidence>
<dbReference type="HOGENOM" id="CLU_077117_0_0_5"/>
<dbReference type="GO" id="GO:0008715">
    <property type="term" value="F:CDP-diacylglycerol diphosphatase activity"/>
    <property type="evidence" value="ECO:0007669"/>
    <property type="project" value="UniProtKB-EC"/>
</dbReference>
<evidence type="ECO:0000256" key="8">
    <source>
        <dbReference type="ARBA" id="ARBA00022475"/>
    </source>
</evidence>
<dbReference type="InterPro" id="IPR003763">
    <property type="entry name" value="CDP-diacylglyc_Pase"/>
</dbReference>
<keyword evidence="15" id="KW-0594">Phospholipid biosynthesis</keyword>
<evidence type="ECO:0000256" key="18">
    <source>
        <dbReference type="ARBA" id="ARBA00032892"/>
    </source>
</evidence>
<keyword evidence="16" id="KW-1208">Phospholipid metabolism</keyword>
<dbReference type="Pfam" id="PF02611">
    <property type="entry name" value="CDH"/>
    <property type="match status" value="1"/>
</dbReference>
<dbReference type="AlphaFoldDB" id="A0A067Z7T6"/>
<dbReference type="RefSeq" id="WP_041112162.1">
    <property type="nucleotide sequence ID" value="NZ_CP004373.1"/>
</dbReference>
<evidence type="ECO:0000256" key="9">
    <source>
        <dbReference type="ARBA" id="ARBA00022516"/>
    </source>
</evidence>
<dbReference type="GO" id="GO:0046342">
    <property type="term" value="P:CDP-diacylglycerol catabolic process"/>
    <property type="evidence" value="ECO:0007669"/>
    <property type="project" value="UniProtKB-UniPathway"/>
</dbReference>
<dbReference type="EMBL" id="CP004373">
    <property type="protein sequence ID" value="AHK71925.1"/>
    <property type="molecule type" value="Genomic_DNA"/>
</dbReference>
<dbReference type="InterPro" id="IPR036265">
    <property type="entry name" value="HIT-like_sf"/>
</dbReference>
<comment type="similarity">
    <text evidence="5">Belongs to the Cdh family.</text>
</comment>
<dbReference type="GO" id="GO:0008654">
    <property type="term" value="P:phospholipid biosynthetic process"/>
    <property type="evidence" value="ECO:0007669"/>
    <property type="project" value="UniProtKB-KW"/>
</dbReference>
<dbReference type="Proteomes" id="UP000031656">
    <property type="component" value="Chromosome"/>
</dbReference>
<dbReference type="KEGG" id="goy:GLS_c20520"/>
<comment type="pathway">
    <text evidence="4">Lipid metabolism.</text>
</comment>
<keyword evidence="9" id="KW-0444">Lipid biosynthesis</keyword>
<accession>A0A067Z7T6</accession>
<comment type="pathway">
    <text evidence="3">Phospholipid metabolism; CDP-diacylglycerol degradation; phosphatidate from CDP-diacylglycerol: step 1/1.</text>
</comment>
<protein>
    <recommendedName>
        <fullName evidence="7">CDP-diacylglycerol pyrophosphatase</fullName>
        <ecNumber evidence="6">3.6.1.26</ecNumber>
    </recommendedName>
    <alternativeName>
        <fullName evidence="17">CDP-diacylglycerol phosphatidylhydrolase</fullName>
    </alternativeName>
    <alternativeName>
        <fullName evidence="18">CDP-diglyceride hydrolase</fullName>
    </alternativeName>
</protein>
<dbReference type="GeneID" id="56906275"/>
<dbReference type="SUPFAM" id="SSF54197">
    <property type="entry name" value="HIT-like"/>
    <property type="match status" value="1"/>
</dbReference>
<evidence type="ECO:0000256" key="1">
    <source>
        <dbReference type="ARBA" id="ARBA00001007"/>
    </source>
</evidence>
<evidence type="ECO:0000313" key="19">
    <source>
        <dbReference type="EMBL" id="AHK71925.1"/>
    </source>
</evidence>
<evidence type="ECO:0000256" key="7">
    <source>
        <dbReference type="ARBA" id="ARBA00019608"/>
    </source>
</evidence>
<evidence type="ECO:0000256" key="6">
    <source>
        <dbReference type="ARBA" id="ARBA00012375"/>
    </source>
</evidence>
<dbReference type="GO" id="GO:0005886">
    <property type="term" value="C:plasma membrane"/>
    <property type="evidence" value="ECO:0007669"/>
    <property type="project" value="UniProtKB-SubCell"/>
</dbReference>
<evidence type="ECO:0000256" key="12">
    <source>
        <dbReference type="ARBA" id="ARBA00022989"/>
    </source>
</evidence>
<dbReference type="UniPathway" id="UPA00609">
    <property type="reaction ID" value="UER00664"/>
</dbReference>
<keyword evidence="11 19" id="KW-0378">Hydrolase</keyword>
<evidence type="ECO:0000256" key="13">
    <source>
        <dbReference type="ARBA" id="ARBA00023098"/>
    </source>
</evidence>
<evidence type="ECO:0000256" key="5">
    <source>
        <dbReference type="ARBA" id="ARBA00006435"/>
    </source>
</evidence>
<keyword evidence="8" id="KW-1003">Cell membrane</keyword>
<keyword evidence="14" id="KW-0472">Membrane</keyword>
<dbReference type="EC" id="3.6.1.26" evidence="6"/>
<evidence type="ECO:0000256" key="4">
    <source>
        <dbReference type="ARBA" id="ARBA00005189"/>
    </source>
</evidence>
<evidence type="ECO:0000256" key="3">
    <source>
        <dbReference type="ARBA" id="ARBA00004927"/>
    </source>
</evidence>
<evidence type="ECO:0000256" key="16">
    <source>
        <dbReference type="ARBA" id="ARBA00023264"/>
    </source>
</evidence>
<organism evidence="19 20">
    <name type="scientific">Gluconobacter oxydans DSM 3504</name>
    <dbReference type="NCBI Taxonomy" id="1288313"/>
    <lineage>
        <taxon>Bacteria</taxon>
        <taxon>Pseudomonadati</taxon>
        <taxon>Pseudomonadota</taxon>
        <taxon>Alphaproteobacteria</taxon>
        <taxon>Acetobacterales</taxon>
        <taxon>Acetobacteraceae</taxon>
        <taxon>Gluconobacter</taxon>
    </lineage>
</organism>
<comment type="catalytic activity">
    <reaction evidence="1">
        <text>a CDP-1,2-diacyl-sn-glycerol + H2O = a 1,2-diacyl-sn-glycero-3-phosphate + CMP + 2 H(+)</text>
        <dbReference type="Rhea" id="RHEA:15221"/>
        <dbReference type="ChEBI" id="CHEBI:15377"/>
        <dbReference type="ChEBI" id="CHEBI:15378"/>
        <dbReference type="ChEBI" id="CHEBI:58332"/>
        <dbReference type="ChEBI" id="CHEBI:58608"/>
        <dbReference type="ChEBI" id="CHEBI:60377"/>
        <dbReference type="EC" id="3.6.1.26"/>
    </reaction>
</comment>
<proteinExistence type="inferred from homology"/>
<evidence type="ECO:0000256" key="11">
    <source>
        <dbReference type="ARBA" id="ARBA00022801"/>
    </source>
</evidence>
<name>A0A067Z7T6_GLUOY</name>
<dbReference type="Gene3D" id="3.30.428.30">
    <property type="entry name" value="HIT family - CDH-like"/>
    <property type="match status" value="1"/>
</dbReference>
<gene>
    <name evidence="19" type="primary">cdh</name>
    <name evidence="19" type="ORF">GLS_c20520</name>
</gene>
<comment type="subcellular location">
    <subcellularLocation>
        <location evidence="2">Cell membrane</location>
        <topology evidence="2">Single-pass membrane protein</topology>
    </subcellularLocation>
</comment>
<evidence type="ECO:0000256" key="17">
    <source>
        <dbReference type="ARBA" id="ARBA00032888"/>
    </source>
</evidence>
<evidence type="ECO:0000256" key="10">
    <source>
        <dbReference type="ARBA" id="ARBA00022692"/>
    </source>
</evidence>
<evidence type="ECO:0000256" key="2">
    <source>
        <dbReference type="ARBA" id="ARBA00004162"/>
    </source>
</evidence>
<keyword evidence="13" id="KW-0443">Lipid metabolism</keyword>
<keyword evidence="12" id="KW-1133">Transmembrane helix</keyword>